<evidence type="ECO:0000313" key="2">
    <source>
        <dbReference type="Proteomes" id="UP000256941"/>
    </source>
</evidence>
<dbReference type="EMBL" id="QTUJ01000002">
    <property type="protein sequence ID" value="REF70382.1"/>
    <property type="molecule type" value="Genomic_DNA"/>
</dbReference>
<gene>
    <name evidence="1" type="ORF">BDD41_3114</name>
</gene>
<dbReference type="Proteomes" id="UP000256941">
    <property type="component" value="Unassembled WGS sequence"/>
</dbReference>
<name>A0A3D9XQA7_PARVE</name>
<proteinExistence type="predicted"/>
<dbReference type="RefSeq" id="WP_116222305.1">
    <property type="nucleotide sequence ID" value="NZ_CP038197.1"/>
</dbReference>
<reference evidence="1 2" key="1">
    <citation type="submission" date="2018-08" db="EMBL/GenBank/DDBJ databases">
        <title>Genomic Encyclopedia of Archaeal and Bacterial Type Strains, Phase II (KMG-II): from individual species to whole genera.</title>
        <authorList>
            <person name="Goeker M."/>
        </authorList>
    </citation>
    <scope>NUCLEOTIDE SEQUENCE [LARGE SCALE GENOMIC DNA]</scope>
    <source>
        <strain evidence="1 2">DSM 17099</strain>
    </source>
</reference>
<comment type="caution">
    <text evidence="1">The sequence shown here is derived from an EMBL/GenBank/DDBJ whole genome shotgun (WGS) entry which is preliminary data.</text>
</comment>
<sequence>MTEQAPLHKFQITVETATGCVTHVVRAATKQAAMERALRPYPGALVVRVDHLSEVADAPKIVRLRPADRARREMIGILRGRGYSLADIAEALNISVERALTLLEAA</sequence>
<accession>A0A3D9XQA7</accession>
<protein>
    <submittedName>
        <fullName evidence="1">Uncharacterized protein</fullName>
    </submittedName>
</protein>
<evidence type="ECO:0000313" key="1">
    <source>
        <dbReference type="EMBL" id="REF70382.1"/>
    </source>
</evidence>
<dbReference type="AlphaFoldDB" id="A0A3D9XQA7"/>
<organism evidence="1 2">
    <name type="scientific">Paracoccus versutus</name>
    <name type="common">Thiobacillus versutus</name>
    <dbReference type="NCBI Taxonomy" id="34007"/>
    <lineage>
        <taxon>Bacteria</taxon>
        <taxon>Pseudomonadati</taxon>
        <taxon>Pseudomonadota</taxon>
        <taxon>Alphaproteobacteria</taxon>
        <taxon>Rhodobacterales</taxon>
        <taxon>Paracoccaceae</taxon>
        <taxon>Paracoccus</taxon>
    </lineage>
</organism>